<comment type="caution">
    <text evidence="5">The sequence shown here is derived from an EMBL/GenBank/DDBJ whole genome shotgun (WGS) entry which is preliminary data.</text>
</comment>
<dbReference type="Pfam" id="PF00891">
    <property type="entry name" value="Methyltransf_2"/>
    <property type="match status" value="1"/>
</dbReference>
<evidence type="ECO:0000313" key="5">
    <source>
        <dbReference type="EMBL" id="KAF2968701.1"/>
    </source>
</evidence>
<dbReference type="SUPFAM" id="SSF53335">
    <property type="entry name" value="S-adenosyl-L-methionine-dependent methyltransferases"/>
    <property type="match status" value="1"/>
</dbReference>
<organism evidence="5 6">
    <name type="scientific">Xylaria multiplex</name>
    <dbReference type="NCBI Taxonomy" id="323545"/>
    <lineage>
        <taxon>Eukaryota</taxon>
        <taxon>Fungi</taxon>
        <taxon>Dikarya</taxon>
        <taxon>Ascomycota</taxon>
        <taxon>Pezizomycotina</taxon>
        <taxon>Sordariomycetes</taxon>
        <taxon>Xylariomycetidae</taxon>
        <taxon>Xylariales</taxon>
        <taxon>Xylariaceae</taxon>
        <taxon>Xylaria</taxon>
    </lineage>
</organism>
<feature type="domain" description="O-methyltransferase C-terminal" evidence="4">
    <location>
        <begin position="235"/>
        <end position="379"/>
    </location>
</feature>
<dbReference type="InParanoid" id="A0A7C8IP66"/>
<proteinExistence type="predicted"/>
<evidence type="ECO:0000256" key="3">
    <source>
        <dbReference type="ARBA" id="ARBA00022691"/>
    </source>
</evidence>
<dbReference type="EMBL" id="WUBL01000047">
    <property type="protein sequence ID" value="KAF2968701.1"/>
    <property type="molecule type" value="Genomic_DNA"/>
</dbReference>
<reference evidence="5 6" key="1">
    <citation type="submission" date="2019-12" db="EMBL/GenBank/DDBJ databases">
        <title>Draft genome sequence of the ascomycete Xylaria multiplex DSM 110363.</title>
        <authorList>
            <person name="Buettner E."/>
            <person name="Kellner H."/>
        </authorList>
    </citation>
    <scope>NUCLEOTIDE SEQUENCE [LARGE SCALE GENOMIC DNA]</scope>
    <source>
        <strain evidence="5 6">DSM 110363</strain>
    </source>
</reference>
<name>A0A7C8IP66_9PEZI</name>
<dbReference type="GO" id="GO:0032259">
    <property type="term" value="P:methylation"/>
    <property type="evidence" value="ECO:0007669"/>
    <property type="project" value="UniProtKB-KW"/>
</dbReference>
<evidence type="ECO:0000256" key="2">
    <source>
        <dbReference type="ARBA" id="ARBA00022679"/>
    </source>
</evidence>
<dbReference type="SUPFAM" id="SSF46785">
    <property type="entry name" value="Winged helix' DNA-binding domain"/>
    <property type="match status" value="1"/>
</dbReference>
<dbReference type="PANTHER" id="PTHR43712:SF1">
    <property type="entry name" value="HYPOTHETICAL O-METHYLTRANSFERASE (EUROFUNG)-RELATED"/>
    <property type="match status" value="1"/>
</dbReference>
<dbReference type="InterPro" id="IPR001077">
    <property type="entry name" value="COMT_C"/>
</dbReference>
<dbReference type="Proteomes" id="UP000481858">
    <property type="component" value="Unassembled WGS sequence"/>
</dbReference>
<dbReference type="Gene3D" id="1.10.10.10">
    <property type="entry name" value="Winged helix-like DNA-binding domain superfamily/Winged helix DNA-binding domain"/>
    <property type="match status" value="1"/>
</dbReference>
<accession>A0A7C8IP66</accession>
<dbReference type="InterPro" id="IPR029063">
    <property type="entry name" value="SAM-dependent_MTases_sf"/>
</dbReference>
<keyword evidence="3" id="KW-0949">S-adenosyl-L-methionine</keyword>
<dbReference type="PANTHER" id="PTHR43712">
    <property type="entry name" value="PUTATIVE (AFU_ORTHOLOGUE AFUA_4G14580)-RELATED"/>
    <property type="match status" value="1"/>
</dbReference>
<evidence type="ECO:0000313" key="6">
    <source>
        <dbReference type="Proteomes" id="UP000481858"/>
    </source>
</evidence>
<gene>
    <name evidence="5" type="ORF">GQX73_g4910</name>
</gene>
<keyword evidence="6" id="KW-1185">Reference proteome</keyword>
<keyword evidence="1" id="KW-0489">Methyltransferase</keyword>
<dbReference type="AlphaFoldDB" id="A0A7C8IP66"/>
<dbReference type="InterPro" id="IPR016461">
    <property type="entry name" value="COMT-like"/>
</dbReference>
<protein>
    <recommendedName>
        <fullName evidence="4">O-methyltransferase C-terminal domain-containing protein</fullName>
    </recommendedName>
</protein>
<evidence type="ECO:0000256" key="1">
    <source>
        <dbReference type="ARBA" id="ARBA00022603"/>
    </source>
</evidence>
<dbReference type="InterPro" id="IPR036390">
    <property type="entry name" value="WH_DNA-bd_sf"/>
</dbReference>
<keyword evidence="2" id="KW-0808">Transferase</keyword>
<dbReference type="Gene3D" id="3.40.50.150">
    <property type="entry name" value="Vaccinia Virus protein VP39"/>
    <property type="match status" value="1"/>
</dbReference>
<dbReference type="OrthoDB" id="3340390at2759"/>
<dbReference type="InterPro" id="IPR036388">
    <property type="entry name" value="WH-like_DNA-bd_sf"/>
</dbReference>
<sequence>MNPISNEALDLVGRLEALLNGASGDLSSMDPGARLKLSEAARRVNLATEALGDTIHRVMLSPLQLPLALIGMETRLFEILVEQEGKAAKTTELATMTKTDPALIKRLLRYYQAFGMVDEPTEGQYLANNITSALATPGGFAAIAFYSEAMIPALAVLPQFLRDTGYSNITDKANYPWYLGHQTDKQFFEWIEDRPNVLRHFMVWMRSQRDGLPIFLDAIDFKEEFASHGVNENTAVFVDIGGSFGHQCVRLRKRHPDLIGRVILQDREEVIQQAKTRPIPGFEGIIPQAHDFFTSQPIKGARAYYLRHVLHDWPDNECIEILKNIKSAMTQESRILIDEIVLPEYGAHWRATQLDLAMGGCFAGMERSQVDWEILLNKANLRTVKVIKYGEQLADCIVVAALK</sequence>
<evidence type="ECO:0000259" key="4">
    <source>
        <dbReference type="Pfam" id="PF00891"/>
    </source>
</evidence>
<dbReference type="GO" id="GO:0008171">
    <property type="term" value="F:O-methyltransferase activity"/>
    <property type="evidence" value="ECO:0007669"/>
    <property type="project" value="InterPro"/>
</dbReference>
<dbReference type="PROSITE" id="PS51683">
    <property type="entry name" value="SAM_OMT_II"/>
    <property type="match status" value="1"/>
</dbReference>